<protein>
    <submittedName>
        <fullName evidence="9">Conjugal transfer protein traG</fullName>
    </submittedName>
</protein>
<dbReference type="STRING" id="34060.B0181_11070"/>
<evidence type="ECO:0000313" key="8">
    <source>
        <dbReference type="EMBL" id="OOR87109.1"/>
    </source>
</evidence>
<dbReference type="GO" id="GO:0005886">
    <property type="term" value="C:plasma membrane"/>
    <property type="evidence" value="ECO:0007669"/>
    <property type="project" value="UniProtKB-SubCell"/>
</dbReference>
<dbReference type="EMBL" id="UGQE01000002">
    <property type="protein sequence ID" value="STZ13640.1"/>
    <property type="molecule type" value="Genomic_DNA"/>
</dbReference>
<dbReference type="Proteomes" id="UP000255279">
    <property type="component" value="Unassembled WGS sequence"/>
</dbReference>
<dbReference type="InterPro" id="IPR003688">
    <property type="entry name" value="TraG/VirD4"/>
</dbReference>
<dbReference type="Gene3D" id="3.40.50.300">
    <property type="entry name" value="P-loop containing nucleotide triphosphate hydrolases"/>
    <property type="match status" value="1"/>
</dbReference>
<dbReference type="AlphaFoldDB" id="A0A1S9ZUE8"/>
<evidence type="ECO:0000256" key="6">
    <source>
        <dbReference type="ARBA" id="ARBA00023136"/>
    </source>
</evidence>
<reference evidence="8 10" key="1">
    <citation type="submission" date="2017-02" db="EMBL/GenBank/DDBJ databases">
        <title>Draft genome sequence of Moraxella caviae CCUG 355 type strain.</title>
        <authorList>
            <person name="Engstrom-Jakobsson H."/>
            <person name="Salva-Serra F."/>
            <person name="Thorell K."/>
            <person name="Gonzales-Siles L."/>
            <person name="Karlsson R."/>
            <person name="Boulund F."/>
            <person name="Engstrand L."/>
            <person name="Moore E."/>
        </authorList>
    </citation>
    <scope>NUCLEOTIDE SEQUENCE [LARGE SCALE GENOMIC DNA]</scope>
    <source>
        <strain evidence="8 10">CCUG 355</strain>
    </source>
</reference>
<dbReference type="CDD" id="cd01127">
    <property type="entry name" value="TrwB_TraG_TraD_VirD4"/>
    <property type="match status" value="1"/>
</dbReference>
<keyword evidence="6 7" id="KW-0472">Membrane</keyword>
<keyword evidence="4 7" id="KW-0812">Transmembrane</keyword>
<gene>
    <name evidence="9" type="primary">traG</name>
    <name evidence="8" type="ORF">B0181_11070</name>
    <name evidence="9" type="ORF">NCTC10293_01218</name>
</gene>
<evidence type="ECO:0000256" key="3">
    <source>
        <dbReference type="ARBA" id="ARBA00022475"/>
    </source>
</evidence>
<dbReference type="RefSeq" id="WP_078277543.1">
    <property type="nucleotide sequence ID" value="NZ_CAACXO010000011.1"/>
</dbReference>
<organism evidence="8 10">
    <name type="scientific">Moraxella caviae</name>
    <dbReference type="NCBI Taxonomy" id="34060"/>
    <lineage>
        <taxon>Bacteria</taxon>
        <taxon>Pseudomonadati</taxon>
        <taxon>Pseudomonadota</taxon>
        <taxon>Gammaproteobacteria</taxon>
        <taxon>Moraxellales</taxon>
        <taxon>Moraxellaceae</taxon>
        <taxon>Moraxella</taxon>
    </lineage>
</organism>
<dbReference type="InterPro" id="IPR027417">
    <property type="entry name" value="P-loop_NTPase"/>
</dbReference>
<dbReference type="PANTHER" id="PTHR37937">
    <property type="entry name" value="CONJUGATIVE TRANSFER: DNA TRANSPORT"/>
    <property type="match status" value="1"/>
</dbReference>
<dbReference type="SUPFAM" id="SSF52540">
    <property type="entry name" value="P-loop containing nucleoside triphosphate hydrolases"/>
    <property type="match status" value="1"/>
</dbReference>
<evidence type="ECO:0000313" key="11">
    <source>
        <dbReference type="Proteomes" id="UP000255279"/>
    </source>
</evidence>
<keyword evidence="10" id="KW-1185">Reference proteome</keyword>
<evidence type="ECO:0000256" key="1">
    <source>
        <dbReference type="ARBA" id="ARBA00004651"/>
    </source>
</evidence>
<evidence type="ECO:0000256" key="5">
    <source>
        <dbReference type="ARBA" id="ARBA00022989"/>
    </source>
</evidence>
<evidence type="ECO:0000256" key="2">
    <source>
        <dbReference type="ARBA" id="ARBA00008806"/>
    </source>
</evidence>
<dbReference type="InterPro" id="IPR051539">
    <property type="entry name" value="T4SS-coupling_protein"/>
</dbReference>
<evidence type="ECO:0000256" key="7">
    <source>
        <dbReference type="SAM" id="Phobius"/>
    </source>
</evidence>
<reference evidence="9 11" key="2">
    <citation type="submission" date="2018-06" db="EMBL/GenBank/DDBJ databases">
        <authorList>
            <consortium name="Pathogen Informatics"/>
            <person name="Doyle S."/>
        </authorList>
    </citation>
    <scope>NUCLEOTIDE SEQUENCE [LARGE SCALE GENOMIC DNA]</scope>
    <source>
        <strain evidence="9 11">NCTC10293</strain>
    </source>
</reference>
<feature type="transmembrane region" description="Helical" evidence="7">
    <location>
        <begin position="9"/>
        <end position="32"/>
    </location>
</feature>
<dbReference type="Proteomes" id="UP000190435">
    <property type="component" value="Unassembled WGS sequence"/>
</dbReference>
<evidence type="ECO:0000313" key="10">
    <source>
        <dbReference type="Proteomes" id="UP000190435"/>
    </source>
</evidence>
<feature type="transmembrane region" description="Helical" evidence="7">
    <location>
        <begin position="70"/>
        <end position="89"/>
    </location>
</feature>
<name>A0A1S9ZUE8_9GAMM</name>
<dbReference type="Pfam" id="PF02534">
    <property type="entry name" value="T4SS-DNA_transf"/>
    <property type="match status" value="1"/>
</dbReference>
<evidence type="ECO:0000313" key="9">
    <source>
        <dbReference type="EMBL" id="STZ13640.1"/>
    </source>
</evidence>
<dbReference type="PANTHER" id="PTHR37937:SF1">
    <property type="entry name" value="CONJUGATIVE TRANSFER: DNA TRANSPORT"/>
    <property type="match status" value="1"/>
</dbReference>
<comment type="similarity">
    <text evidence="2">Belongs to the VirD4/TraG family.</text>
</comment>
<proteinExistence type="inferred from homology"/>
<evidence type="ECO:0000256" key="4">
    <source>
        <dbReference type="ARBA" id="ARBA00022692"/>
    </source>
</evidence>
<keyword evidence="5 7" id="KW-1133">Transmembrane helix</keyword>
<dbReference type="EMBL" id="MUXU01000086">
    <property type="protein sequence ID" value="OOR87109.1"/>
    <property type="molecule type" value="Genomic_DNA"/>
</dbReference>
<comment type="subcellular location">
    <subcellularLocation>
        <location evidence="1">Cell membrane</location>
        <topology evidence="1">Multi-pass membrane protein</topology>
    </subcellularLocation>
</comment>
<keyword evidence="3" id="KW-1003">Cell membrane</keyword>
<accession>A0A1S9ZUE8</accession>
<dbReference type="OrthoDB" id="9759295at2"/>
<sequence length="676" mass="75777">MKEKTVKDYIILFAIVNLLLIPAAFYFANWFFGYWQDVPADYVGFSTLSQYQAAYGSNPNVAQAISLSKLAGFGAWLMSNVFLGVALFAKPKRELHGSAKFANMHEVKKTGFILTPKEQQEKFAKKPSNPSVLVGKYKDKFLEFFGNEFIFVAAPTRSGKGVGIVIPNLLHYRDSVVVLDVKNENWDITAGFRSQFQECFLFAPKAADRKSHRYNPLDYIDRDPTNRMGDIQNIGNIMYPADGDDAFWQAAAQRLFTGLVLYMLETPSRPCTMAELVKLATPNKPLNEWIEEIIVQRKGQKADPEKGVEAIEATPIEVFYKDGVEIPFTENRKGIEVRKEVRPLSVECVEALMSFAGNASDNTRAGIQSSLMTPLNIFTDPMVAAATSASDFRLDEVRKKKMSIFVGIQPNELARFDKLLNLFFSQLINLNTRVLPEQDPSLKYQCLVLLDEFTALGRVDIINKAVAYIAGYNMRLMLIFQNKSQCEQYYTREGTQTMLSNMACQIVFAPRTIDDAKSYSELLGTETVKGKSISRNKGKGGGGSVSTSDQSRALMLPQELKELDQSKEIVLYNAEKPILCDKIRYYNEPVFTSRINKPVRPNSLPPELDVMAVLDVMRGIVRDDTTEDTLPSAQDMLHKPEWKDWLGLTTAAIGFDPDFISAAIANMKKGAAHVQA</sequence>